<protein>
    <submittedName>
        <fullName evidence="2">Uncharacterized protein</fullName>
    </submittedName>
</protein>
<gene>
    <name evidence="2" type="ORF">MHL29_04090</name>
</gene>
<organism evidence="2 3">
    <name type="scientific">Arsenicicoccus bolidensis</name>
    <dbReference type="NCBI Taxonomy" id="229480"/>
    <lineage>
        <taxon>Bacteria</taxon>
        <taxon>Bacillati</taxon>
        <taxon>Actinomycetota</taxon>
        <taxon>Actinomycetes</taxon>
        <taxon>Micrococcales</taxon>
        <taxon>Intrasporangiaceae</taxon>
        <taxon>Arsenicicoccus</taxon>
    </lineage>
</organism>
<accession>A0ABS9PZL7</accession>
<keyword evidence="3" id="KW-1185">Reference proteome</keyword>
<keyword evidence="1" id="KW-1133">Transmembrane helix</keyword>
<name>A0ABS9PZL7_9MICO</name>
<keyword evidence="1" id="KW-0472">Membrane</keyword>
<evidence type="ECO:0000313" key="2">
    <source>
        <dbReference type="EMBL" id="MCG7321077.1"/>
    </source>
</evidence>
<dbReference type="EMBL" id="JAKRCV010000007">
    <property type="protein sequence ID" value="MCG7321077.1"/>
    <property type="molecule type" value="Genomic_DNA"/>
</dbReference>
<reference evidence="2 3" key="1">
    <citation type="submission" date="2022-02" db="EMBL/GenBank/DDBJ databases">
        <title>Uncovering new skin microbiome diversity through culturing and metagenomics.</title>
        <authorList>
            <person name="Conlan S."/>
            <person name="Deming C."/>
            <person name="Nisc Comparative Sequencing Program N."/>
            <person name="Segre J.A."/>
        </authorList>
    </citation>
    <scope>NUCLEOTIDE SEQUENCE [LARGE SCALE GENOMIC DNA]</scope>
    <source>
        <strain evidence="2 3">ACRQZ</strain>
    </source>
</reference>
<evidence type="ECO:0000256" key="1">
    <source>
        <dbReference type="SAM" id="Phobius"/>
    </source>
</evidence>
<feature type="transmembrane region" description="Helical" evidence="1">
    <location>
        <begin position="12"/>
        <end position="31"/>
    </location>
</feature>
<dbReference type="Proteomes" id="UP001521931">
    <property type="component" value="Unassembled WGS sequence"/>
</dbReference>
<comment type="caution">
    <text evidence="2">The sequence shown here is derived from an EMBL/GenBank/DDBJ whole genome shotgun (WGS) entry which is preliminary data.</text>
</comment>
<sequence length="208" mass="22629">MTLYAAAPARRLRQVLGDLLLLGWIASWVWVGRLVQDTVVRLADPVVGIQSRASDLGRTMRDASSSVGDLPMVGDTLKVPFDKASGTGDGIARSSGDLVAQIQQIGWLLGLLTAAVPILLVTLWWVSRRVAFVRAATAAQRFVDSEADLDLFALRAMARQPLERLTRISPDPVGAWRRGDPEVVHALALMELREQGLRPPPPRAASPR</sequence>
<evidence type="ECO:0000313" key="3">
    <source>
        <dbReference type="Proteomes" id="UP001521931"/>
    </source>
</evidence>
<proteinExistence type="predicted"/>
<dbReference type="RefSeq" id="WP_239262461.1">
    <property type="nucleotide sequence ID" value="NZ_DAMCTM010000027.1"/>
</dbReference>
<feature type="transmembrane region" description="Helical" evidence="1">
    <location>
        <begin position="105"/>
        <end position="126"/>
    </location>
</feature>
<keyword evidence="1" id="KW-0812">Transmembrane</keyword>